<keyword evidence="2" id="KW-1185">Reference proteome</keyword>
<dbReference type="InterPro" id="IPR029058">
    <property type="entry name" value="AB_hydrolase_fold"/>
</dbReference>
<accession>A0ABT6AIG9</accession>
<dbReference type="Proteomes" id="UP001216674">
    <property type="component" value="Unassembled WGS sequence"/>
</dbReference>
<sequence length="120" mass="12611">MVSTLGLARIGNVRLAYESLGSDTDPSAVMIHGLCQQLTGWPDALVEGTVRAGYRVIRFDNRDVGKSSRLSGRPRLASLHLLTQLGLTGSAPYSLDDLAHGTVSLNSIPAMLGPLAGEPA</sequence>
<evidence type="ECO:0008006" key="3">
    <source>
        <dbReference type="Google" id="ProtNLM"/>
    </source>
</evidence>
<proteinExistence type="predicted"/>
<dbReference type="RefSeq" id="WP_276263434.1">
    <property type="nucleotide sequence ID" value="NZ_JARJLM010000017.1"/>
</dbReference>
<dbReference type="EMBL" id="JARJLM010000017">
    <property type="protein sequence ID" value="MDF3831596.1"/>
    <property type="molecule type" value="Genomic_DNA"/>
</dbReference>
<gene>
    <name evidence="1" type="ORF">P3W85_01275</name>
</gene>
<reference evidence="1 2" key="1">
    <citation type="submission" date="2023-03" db="EMBL/GenBank/DDBJ databases">
        <title>Draft assemblies of triclosan tolerant bacteria isolated from returned activated sludge.</title>
        <authorList>
            <person name="Van Hamelsveld S."/>
        </authorList>
    </citation>
    <scope>NUCLEOTIDE SEQUENCE [LARGE SCALE GENOMIC DNA]</scope>
    <source>
        <strain evidence="1 2">GW210010_S58</strain>
    </source>
</reference>
<dbReference type="SUPFAM" id="SSF53474">
    <property type="entry name" value="alpha/beta-Hydrolases"/>
    <property type="match status" value="1"/>
</dbReference>
<protein>
    <recommendedName>
        <fullName evidence="3">Alpha/beta hydrolase</fullName>
    </recommendedName>
</protein>
<comment type="caution">
    <text evidence="1">The sequence shown here is derived from an EMBL/GenBank/DDBJ whole genome shotgun (WGS) entry which is preliminary data.</text>
</comment>
<organism evidence="1 2">
    <name type="scientific">Cupriavidus basilensis</name>
    <dbReference type="NCBI Taxonomy" id="68895"/>
    <lineage>
        <taxon>Bacteria</taxon>
        <taxon>Pseudomonadati</taxon>
        <taxon>Pseudomonadota</taxon>
        <taxon>Betaproteobacteria</taxon>
        <taxon>Burkholderiales</taxon>
        <taxon>Burkholderiaceae</taxon>
        <taxon>Cupriavidus</taxon>
    </lineage>
</organism>
<evidence type="ECO:0000313" key="1">
    <source>
        <dbReference type="EMBL" id="MDF3831596.1"/>
    </source>
</evidence>
<evidence type="ECO:0000313" key="2">
    <source>
        <dbReference type="Proteomes" id="UP001216674"/>
    </source>
</evidence>
<name>A0ABT6AIG9_9BURK</name>
<dbReference type="Gene3D" id="3.40.50.1820">
    <property type="entry name" value="alpha/beta hydrolase"/>
    <property type="match status" value="1"/>
</dbReference>